<dbReference type="Proteomes" id="UP000652681">
    <property type="component" value="Unassembled WGS sequence"/>
</dbReference>
<sequence>MAENQNSFIINKSYDSLLFRTVLRRFWWLVPIFMAFFFFVAIIYLRYTKPVYESQLILQIENEDNAKNVIDVENINSKKDVFFSEVELLRSELLFKQAMNSLAMNVSIFYKGKILTEEKYKLSSVNVQPYHLNDSTLVGTPVTITYVNQLVNLNYVHEGKAYTVKGKLGEHLISQHFDVVVKSENISAFLEETESNEIYFTFNSTQSLSERFIRNLYVLPIDERARTVSIAFKGDNSKLCHDVTLAVANTFIDYSVKLKKKSSESILQFIEVQLDSLSTELKRSKDSLMDYQREVNLSDPEKEGDLMQTDANKFQEELFNLEDELSTLQFINQRMNENSNRLEIYRILPELLGKSYESAIAGHIEALHLLLEEKEDVLFRLTPESSEVKRIDKKIQEKIKQILRSSDAIETRLKSRVKILRSKINELESEYSNLPGKRMEFNRLKNIQDLNEKYFQLLTEKKVQYSISDAGFSTNNRILSQPSVSSTPVEPKANMIYVSFTLLGLFLGIGVLFVKYVSFNEINLLEDLQAILPEKATILGGIPLSKLTLEHSQIIVTKAPKSMMAEALRKIRINLSYIHPDYKTIAISSSISGEGKTFVALNLAAIVAMTGKKTILLDLDMRKPKVHLAFGLNNEHGMSNLIIGKISLEEAIVKDVDINLDIITSGPVPPNPAELLLSDRYKQLIEQLKTVYDIIVIDNPPIGLVSDGVQVLTEADIPIYVFKSQYSKRNFAYRIRELFEMQQLKSLNIILNGVANTKRNMYGYGYGYGYGEGYGGYMDDEDKLAELKTTSKTKKFIKKLFRR</sequence>
<evidence type="ECO:0000259" key="18">
    <source>
        <dbReference type="Pfam" id="PF02706"/>
    </source>
</evidence>
<dbReference type="InterPro" id="IPR050445">
    <property type="entry name" value="Bact_polysacc_biosynth/exp"/>
</dbReference>
<keyword evidence="14" id="KW-0829">Tyrosine-protein kinase</keyword>
<evidence type="ECO:0000256" key="4">
    <source>
        <dbReference type="ARBA" id="ARBA00011903"/>
    </source>
</evidence>
<dbReference type="PANTHER" id="PTHR32309">
    <property type="entry name" value="TYROSINE-PROTEIN KINASE"/>
    <property type="match status" value="1"/>
</dbReference>
<dbReference type="EC" id="2.7.10.2" evidence="4"/>
<dbReference type="AlphaFoldDB" id="A0A8J6TSP2"/>
<comment type="catalytic activity">
    <reaction evidence="15">
        <text>L-tyrosyl-[protein] + ATP = O-phospho-L-tyrosyl-[protein] + ADP + H(+)</text>
        <dbReference type="Rhea" id="RHEA:10596"/>
        <dbReference type="Rhea" id="RHEA-COMP:10136"/>
        <dbReference type="Rhea" id="RHEA-COMP:20101"/>
        <dbReference type="ChEBI" id="CHEBI:15378"/>
        <dbReference type="ChEBI" id="CHEBI:30616"/>
        <dbReference type="ChEBI" id="CHEBI:46858"/>
        <dbReference type="ChEBI" id="CHEBI:61978"/>
        <dbReference type="ChEBI" id="CHEBI:456216"/>
        <dbReference type="EC" id="2.7.10.2"/>
    </reaction>
</comment>
<evidence type="ECO:0000256" key="15">
    <source>
        <dbReference type="ARBA" id="ARBA00051245"/>
    </source>
</evidence>
<keyword evidence="12 17" id="KW-1133">Transmembrane helix</keyword>
<accession>A0A8J6TSP2</accession>
<feature type="domain" description="Tyrosine-protein kinase G-rich" evidence="20">
    <location>
        <begin position="450"/>
        <end position="516"/>
    </location>
</feature>
<feature type="transmembrane region" description="Helical" evidence="17">
    <location>
        <begin position="495"/>
        <end position="514"/>
    </location>
</feature>
<dbReference type="Pfam" id="PF13807">
    <property type="entry name" value="GNVR"/>
    <property type="match status" value="1"/>
</dbReference>
<dbReference type="RefSeq" id="WP_163491876.1">
    <property type="nucleotide sequence ID" value="NZ_JACVEL010000002.1"/>
</dbReference>
<dbReference type="NCBIfam" id="TIGR01007">
    <property type="entry name" value="eps_fam"/>
    <property type="match status" value="1"/>
</dbReference>
<dbReference type="InterPro" id="IPR027417">
    <property type="entry name" value="P-loop_NTPase"/>
</dbReference>
<comment type="caution">
    <text evidence="21">The sequence shown here is derived from an EMBL/GenBank/DDBJ whole genome shotgun (WGS) entry which is preliminary data.</text>
</comment>
<dbReference type="PANTHER" id="PTHR32309:SF13">
    <property type="entry name" value="FERRIC ENTEROBACTIN TRANSPORT PROTEIN FEPE"/>
    <property type="match status" value="1"/>
</dbReference>
<feature type="domain" description="AAA" evidence="19">
    <location>
        <begin position="583"/>
        <end position="721"/>
    </location>
</feature>
<evidence type="ECO:0000256" key="13">
    <source>
        <dbReference type="ARBA" id="ARBA00023136"/>
    </source>
</evidence>
<protein>
    <recommendedName>
        <fullName evidence="4">non-specific protein-tyrosine kinase</fullName>
        <ecNumber evidence="4">2.7.10.2</ecNumber>
    </recommendedName>
</protein>
<evidence type="ECO:0000256" key="3">
    <source>
        <dbReference type="ARBA" id="ARBA00008883"/>
    </source>
</evidence>
<evidence type="ECO:0000256" key="9">
    <source>
        <dbReference type="ARBA" id="ARBA00022741"/>
    </source>
</evidence>
<evidence type="ECO:0000256" key="16">
    <source>
        <dbReference type="SAM" id="Coils"/>
    </source>
</evidence>
<dbReference type="GO" id="GO:0005886">
    <property type="term" value="C:plasma membrane"/>
    <property type="evidence" value="ECO:0007669"/>
    <property type="project" value="UniProtKB-SubCell"/>
</dbReference>
<comment type="similarity">
    <text evidence="2">Belongs to the CpsD/CapB family.</text>
</comment>
<evidence type="ECO:0000256" key="7">
    <source>
        <dbReference type="ARBA" id="ARBA00022679"/>
    </source>
</evidence>
<dbReference type="InterPro" id="IPR025669">
    <property type="entry name" value="AAA_dom"/>
</dbReference>
<evidence type="ECO:0000256" key="2">
    <source>
        <dbReference type="ARBA" id="ARBA00007316"/>
    </source>
</evidence>
<feature type="domain" description="Polysaccharide chain length determinant N-terminal" evidence="18">
    <location>
        <begin position="19"/>
        <end position="101"/>
    </location>
</feature>
<dbReference type="Pfam" id="PF13614">
    <property type="entry name" value="AAA_31"/>
    <property type="match status" value="1"/>
</dbReference>
<dbReference type="SUPFAM" id="SSF52540">
    <property type="entry name" value="P-loop containing nucleoside triphosphate hydrolases"/>
    <property type="match status" value="1"/>
</dbReference>
<evidence type="ECO:0000313" key="21">
    <source>
        <dbReference type="EMBL" id="MBC9811469.1"/>
    </source>
</evidence>
<keyword evidence="8 17" id="KW-0812">Transmembrane</keyword>
<evidence type="ECO:0000256" key="5">
    <source>
        <dbReference type="ARBA" id="ARBA00022475"/>
    </source>
</evidence>
<dbReference type="GO" id="GO:0004715">
    <property type="term" value="F:non-membrane spanning protein tyrosine kinase activity"/>
    <property type="evidence" value="ECO:0007669"/>
    <property type="project" value="UniProtKB-EC"/>
</dbReference>
<name>A0A8J6TSP2_9FLAO</name>
<dbReference type="CDD" id="cd05387">
    <property type="entry name" value="BY-kinase"/>
    <property type="match status" value="1"/>
</dbReference>
<reference evidence="21" key="1">
    <citation type="submission" date="2020-09" db="EMBL/GenBank/DDBJ databases">
        <title>Taishania pollutisoli gen. nov., sp. nov., Isolated from Tetrabromobisphenol A-Contaminated Soil.</title>
        <authorList>
            <person name="Chen Q."/>
        </authorList>
    </citation>
    <scope>NUCLEOTIDE SEQUENCE</scope>
    <source>
        <strain evidence="21">CZZ-1</strain>
    </source>
</reference>
<organism evidence="21 22">
    <name type="scientific">Taishania pollutisoli</name>
    <dbReference type="NCBI Taxonomy" id="2766479"/>
    <lineage>
        <taxon>Bacteria</taxon>
        <taxon>Pseudomonadati</taxon>
        <taxon>Bacteroidota</taxon>
        <taxon>Flavobacteriia</taxon>
        <taxon>Flavobacteriales</taxon>
        <taxon>Crocinitomicaceae</taxon>
        <taxon>Taishania</taxon>
    </lineage>
</organism>
<comment type="similarity">
    <text evidence="3">Belongs to the etk/wzc family.</text>
</comment>
<evidence type="ECO:0000313" key="22">
    <source>
        <dbReference type="Proteomes" id="UP000652681"/>
    </source>
</evidence>
<evidence type="ECO:0000256" key="14">
    <source>
        <dbReference type="ARBA" id="ARBA00023137"/>
    </source>
</evidence>
<keyword evidence="7 21" id="KW-0808">Transferase</keyword>
<evidence type="ECO:0000256" key="17">
    <source>
        <dbReference type="SAM" id="Phobius"/>
    </source>
</evidence>
<evidence type="ECO:0000256" key="11">
    <source>
        <dbReference type="ARBA" id="ARBA00022840"/>
    </source>
</evidence>
<dbReference type="InterPro" id="IPR003856">
    <property type="entry name" value="LPS_length_determ_N"/>
</dbReference>
<evidence type="ECO:0000256" key="12">
    <source>
        <dbReference type="ARBA" id="ARBA00022989"/>
    </source>
</evidence>
<keyword evidence="13 17" id="KW-0472">Membrane</keyword>
<evidence type="ECO:0000256" key="10">
    <source>
        <dbReference type="ARBA" id="ARBA00022777"/>
    </source>
</evidence>
<feature type="transmembrane region" description="Helical" evidence="17">
    <location>
        <begin position="26"/>
        <end position="47"/>
    </location>
</feature>
<keyword evidence="9" id="KW-0547">Nucleotide-binding</keyword>
<dbReference type="EMBL" id="JACVEL010000002">
    <property type="protein sequence ID" value="MBC9811469.1"/>
    <property type="molecule type" value="Genomic_DNA"/>
</dbReference>
<keyword evidence="5" id="KW-1003">Cell membrane</keyword>
<dbReference type="InterPro" id="IPR032807">
    <property type="entry name" value="GNVR"/>
</dbReference>
<dbReference type="Gene3D" id="3.40.50.300">
    <property type="entry name" value="P-loop containing nucleotide triphosphate hydrolases"/>
    <property type="match status" value="1"/>
</dbReference>
<keyword evidence="10" id="KW-0418">Kinase</keyword>
<dbReference type="GO" id="GO:0005524">
    <property type="term" value="F:ATP binding"/>
    <property type="evidence" value="ECO:0007669"/>
    <property type="project" value="UniProtKB-KW"/>
</dbReference>
<keyword evidence="11" id="KW-0067">ATP-binding</keyword>
<evidence type="ECO:0000256" key="8">
    <source>
        <dbReference type="ARBA" id="ARBA00022692"/>
    </source>
</evidence>
<comment type="subcellular location">
    <subcellularLocation>
        <location evidence="1">Cell inner membrane</location>
        <topology evidence="1">Multi-pass membrane protein</topology>
    </subcellularLocation>
</comment>
<evidence type="ECO:0000259" key="19">
    <source>
        <dbReference type="Pfam" id="PF13614"/>
    </source>
</evidence>
<keyword evidence="22" id="KW-1185">Reference proteome</keyword>
<keyword evidence="16" id="KW-0175">Coiled coil</keyword>
<evidence type="ECO:0000256" key="6">
    <source>
        <dbReference type="ARBA" id="ARBA00022519"/>
    </source>
</evidence>
<gene>
    <name evidence="21" type="ORF">H9Y05_03175</name>
</gene>
<evidence type="ECO:0000256" key="1">
    <source>
        <dbReference type="ARBA" id="ARBA00004429"/>
    </source>
</evidence>
<evidence type="ECO:0000259" key="20">
    <source>
        <dbReference type="Pfam" id="PF13807"/>
    </source>
</evidence>
<keyword evidence="6" id="KW-0997">Cell inner membrane</keyword>
<dbReference type="Pfam" id="PF02706">
    <property type="entry name" value="Wzz"/>
    <property type="match status" value="1"/>
</dbReference>
<proteinExistence type="inferred from homology"/>
<feature type="coiled-coil region" evidence="16">
    <location>
        <begin position="267"/>
        <end position="294"/>
    </location>
</feature>
<dbReference type="InterPro" id="IPR005702">
    <property type="entry name" value="Wzc-like_C"/>
</dbReference>